<sequence>MNKCINLLGEGAVYILLASSVYIVSCNKRIAPPPNPKDTVAASVFTPNANDTTLNINLSSITNLDFPKYKIVEQQPIVPDSVSIALDEETVASGNYSALLNFTTAPSQTFYESIEQAAKQDTCWKINKDNYTYNRKDKQGGMYRLTFNKGSMQISVSHLNADMIKDHKH</sequence>
<reference evidence="1 2" key="1">
    <citation type="submission" date="2018-06" db="EMBL/GenBank/DDBJ databases">
        <authorList>
            <consortium name="Pathogen Informatics"/>
            <person name="Doyle S."/>
        </authorList>
    </citation>
    <scope>NUCLEOTIDE SEQUENCE [LARGE SCALE GENOMIC DNA]</scope>
    <source>
        <strain evidence="1 2">NCTC13043</strain>
    </source>
</reference>
<evidence type="ECO:0000313" key="2">
    <source>
        <dbReference type="Proteomes" id="UP000254235"/>
    </source>
</evidence>
<name>A0A379F1S4_9BACT</name>
<gene>
    <name evidence="1" type="ORF">NCTC13043_01172</name>
</gene>
<proteinExistence type="predicted"/>
<dbReference type="GeneID" id="78570864"/>
<accession>A0A379F1S4</accession>
<protein>
    <submittedName>
        <fullName evidence="1">Uncharacterized protein</fullName>
    </submittedName>
</protein>
<dbReference type="Proteomes" id="UP000254235">
    <property type="component" value="Unassembled WGS sequence"/>
</dbReference>
<organism evidence="1 2">
    <name type="scientific">Prevotella pallens</name>
    <dbReference type="NCBI Taxonomy" id="60133"/>
    <lineage>
        <taxon>Bacteria</taxon>
        <taxon>Pseudomonadati</taxon>
        <taxon>Bacteroidota</taxon>
        <taxon>Bacteroidia</taxon>
        <taxon>Bacteroidales</taxon>
        <taxon>Prevotellaceae</taxon>
        <taxon>Prevotella</taxon>
    </lineage>
</organism>
<dbReference type="RefSeq" id="WP_115083321.1">
    <property type="nucleotide sequence ID" value="NZ_CAJPLF010000012.1"/>
</dbReference>
<dbReference type="OrthoDB" id="1082118at2"/>
<dbReference type="AlphaFoldDB" id="A0A379F1S4"/>
<evidence type="ECO:0000313" key="1">
    <source>
        <dbReference type="EMBL" id="SUC12565.1"/>
    </source>
</evidence>
<dbReference type="EMBL" id="UGTP01000001">
    <property type="protein sequence ID" value="SUC12565.1"/>
    <property type="molecule type" value="Genomic_DNA"/>
</dbReference>